<dbReference type="InterPro" id="IPR032675">
    <property type="entry name" value="LRR_dom_sf"/>
</dbReference>
<comment type="caution">
    <text evidence="4">The sequence shown here is derived from an EMBL/GenBank/DDBJ whole genome shotgun (WGS) entry which is preliminary data.</text>
</comment>
<proteinExistence type="predicted"/>
<gene>
    <name evidence="4" type="ORF">PXEA_LOCUS610</name>
</gene>
<dbReference type="Pfam" id="PF01302">
    <property type="entry name" value="CAP_GLY"/>
    <property type="match status" value="1"/>
</dbReference>
<sequence>MTDIYNIFAGTKCGEITDPSEELIGKRVTNDDYLGTIKYVGPLPGSKSFWLGIDWDNETRGRHSGIFNGVQYFLTTFPTSGSFVRSSKVSLGCSFEEALVYRYSTCAECQLLARNNEPIKMDVTLRQEKVDASAVEKNSGFITLKPAIQLEEAEYEGPNADFISPFHLELFSRPIKDADRHAFCGFAGAEKILTKLRSVTLSQVPVYRALYHTQAAVKESAPPLWPLTGGILGNLLPKLTELDISASTFSRWIDVAELCIQLPWLQSLNVSHNPLRISLDSVSMLPGPSSFPEEVACSFNPQKDCDDTHKLLDPRLHTDILPSQEAAARAEALMHHAFPSVRRLAMVCVKHVNWIRLDRILSWFPALDDLVVAYNPVSHNWILR</sequence>
<evidence type="ECO:0000259" key="3">
    <source>
        <dbReference type="PROSITE" id="PS50245"/>
    </source>
</evidence>
<dbReference type="PROSITE" id="PS50245">
    <property type="entry name" value="CAP_GLY_2"/>
    <property type="match status" value="1"/>
</dbReference>
<evidence type="ECO:0000256" key="1">
    <source>
        <dbReference type="ARBA" id="ARBA00015004"/>
    </source>
</evidence>
<name>A0A3S4ZY62_9PLAT</name>
<protein>
    <recommendedName>
        <fullName evidence="1">Tubulin-specific chaperone E</fullName>
    </recommendedName>
    <alternativeName>
        <fullName evidence="2">Tubulin-folding cofactor E</fullName>
    </alternativeName>
</protein>
<dbReference type="Gene3D" id="3.80.10.10">
    <property type="entry name" value="Ribonuclease Inhibitor"/>
    <property type="match status" value="1"/>
</dbReference>
<evidence type="ECO:0000256" key="2">
    <source>
        <dbReference type="ARBA" id="ARBA00030180"/>
    </source>
</evidence>
<dbReference type="Proteomes" id="UP000784294">
    <property type="component" value="Unassembled WGS sequence"/>
</dbReference>
<keyword evidence="5" id="KW-1185">Reference proteome</keyword>
<reference evidence="4" key="1">
    <citation type="submission" date="2018-11" db="EMBL/GenBank/DDBJ databases">
        <authorList>
            <consortium name="Pathogen Informatics"/>
        </authorList>
    </citation>
    <scope>NUCLEOTIDE SEQUENCE</scope>
</reference>
<dbReference type="EMBL" id="CAAALY010001169">
    <property type="protein sequence ID" value="VEL07170.1"/>
    <property type="molecule type" value="Genomic_DNA"/>
</dbReference>
<evidence type="ECO:0000313" key="4">
    <source>
        <dbReference type="EMBL" id="VEL07170.1"/>
    </source>
</evidence>
<dbReference type="OrthoDB" id="5273213at2759"/>
<accession>A0A3S4ZY62</accession>
<feature type="domain" description="CAP-Gly" evidence="3">
    <location>
        <begin position="41"/>
        <end position="85"/>
    </location>
</feature>
<evidence type="ECO:0000313" key="5">
    <source>
        <dbReference type="Proteomes" id="UP000784294"/>
    </source>
</evidence>
<dbReference type="SMART" id="SM01052">
    <property type="entry name" value="CAP_GLY"/>
    <property type="match status" value="1"/>
</dbReference>
<dbReference type="InterPro" id="IPR036859">
    <property type="entry name" value="CAP-Gly_dom_sf"/>
</dbReference>
<organism evidence="4 5">
    <name type="scientific">Protopolystoma xenopodis</name>
    <dbReference type="NCBI Taxonomy" id="117903"/>
    <lineage>
        <taxon>Eukaryota</taxon>
        <taxon>Metazoa</taxon>
        <taxon>Spiralia</taxon>
        <taxon>Lophotrochozoa</taxon>
        <taxon>Platyhelminthes</taxon>
        <taxon>Monogenea</taxon>
        <taxon>Polyopisthocotylea</taxon>
        <taxon>Polystomatidea</taxon>
        <taxon>Polystomatidae</taxon>
        <taxon>Protopolystoma</taxon>
    </lineage>
</organism>
<dbReference type="SUPFAM" id="SSF74924">
    <property type="entry name" value="Cap-Gly domain"/>
    <property type="match status" value="1"/>
</dbReference>
<dbReference type="SUPFAM" id="SSF52047">
    <property type="entry name" value="RNI-like"/>
    <property type="match status" value="1"/>
</dbReference>
<dbReference type="AlphaFoldDB" id="A0A3S4ZY62"/>
<dbReference type="InterPro" id="IPR000938">
    <property type="entry name" value="CAP-Gly_domain"/>
</dbReference>
<dbReference type="Gene3D" id="2.30.30.190">
    <property type="entry name" value="CAP Gly-rich-like domain"/>
    <property type="match status" value="1"/>
</dbReference>